<evidence type="ECO:0000313" key="5">
    <source>
        <dbReference type="Proteomes" id="UP000606194"/>
    </source>
</evidence>
<dbReference type="Pfam" id="PF01370">
    <property type="entry name" value="Epimerase"/>
    <property type="match status" value="1"/>
</dbReference>
<evidence type="ECO:0000256" key="2">
    <source>
        <dbReference type="ARBA" id="ARBA00023277"/>
    </source>
</evidence>
<proteinExistence type="predicted"/>
<name>A0A918FZ47_9ACTN</name>
<keyword evidence="1" id="KW-0521">NADP</keyword>
<gene>
    <name evidence="4" type="ORF">GCM10010269_50770</name>
</gene>
<evidence type="ECO:0000259" key="3">
    <source>
        <dbReference type="Pfam" id="PF01370"/>
    </source>
</evidence>
<evidence type="ECO:0000313" key="4">
    <source>
        <dbReference type="EMBL" id="GGS05707.1"/>
    </source>
</evidence>
<dbReference type="SUPFAM" id="SSF51735">
    <property type="entry name" value="NAD(P)-binding Rossmann-fold domains"/>
    <property type="match status" value="1"/>
</dbReference>
<dbReference type="EMBL" id="BMTL01000022">
    <property type="protein sequence ID" value="GGS05707.1"/>
    <property type="molecule type" value="Genomic_DNA"/>
</dbReference>
<protein>
    <recommendedName>
        <fullName evidence="3">NAD-dependent epimerase/dehydratase domain-containing protein</fullName>
    </recommendedName>
</protein>
<dbReference type="Proteomes" id="UP000606194">
    <property type="component" value="Unassembled WGS sequence"/>
</dbReference>
<reference evidence="4" key="1">
    <citation type="journal article" date="2014" name="Int. J. Syst. Evol. Microbiol.">
        <title>Complete genome sequence of Corynebacterium casei LMG S-19264T (=DSM 44701T), isolated from a smear-ripened cheese.</title>
        <authorList>
            <consortium name="US DOE Joint Genome Institute (JGI-PGF)"/>
            <person name="Walter F."/>
            <person name="Albersmeier A."/>
            <person name="Kalinowski J."/>
            <person name="Ruckert C."/>
        </authorList>
    </citation>
    <scope>NUCLEOTIDE SEQUENCE</scope>
    <source>
        <strain evidence="4">JCM 4386</strain>
    </source>
</reference>
<sequence length="328" mass="33909">MRPVGEPAPAGGDAGRALVLGGTGFVGRQVCARLAALGHDVLAVGRTRPPRTGRAGRFAALDLAAATPDALVALLRAHRPTVVVNAAGGVWNVDAEQMVRSNVTVVERLVAALGGWEPRPRLIQLGSAHEYGPVPYGSLVDEETPPDPRTDYGRTKLRGTTCVLDATRAGVVDGIVLRISNVLGPDAPATSLPGATVARLRTAAETGRTAVLRTGPAQVYRDFVDVRDVADGVAAAAACGVGGVVNLGGGTAVAVRSLMEQLARISGAPARVVVDACPGGQIVRASGDWQLLDITAAGRLLDWTPGRRLTESLRSLWESTERGVVRVG</sequence>
<dbReference type="PANTHER" id="PTHR43103:SF3">
    <property type="entry name" value="ADP-L-GLYCERO-D-MANNO-HEPTOSE-6-EPIMERASE"/>
    <property type="match status" value="1"/>
</dbReference>
<keyword evidence="2" id="KW-0119">Carbohydrate metabolism</keyword>
<reference evidence="4" key="2">
    <citation type="submission" date="2020-09" db="EMBL/GenBank/DDBJ databases">
        <authorList>
            <person name="Sun Q."/>
            <person name="Ohkuma M."/>
        </authorList>
    </citation>
    <scope>NUCLEOTIDE SEQUENCE</scope>
    <source>
        <strain evidence="4">JCM 4386</strain>
    </source>
</reference>
<dbReference type="InterPro" id="IPR001509">
    <property type="entry name" value="Epimerase_deHydtase"/>
</dbReference>
<dbReference type="InterPro" id="IPR036291">
    <property type="entry name" value="NAD(P)-bd_dom_sf"/>
</dbReference>
<comment type="caution">
    <text evidence="4">The sequence shown here is derived from an EMBL/GenBank/DDBJ whole genome shotgun (WGS) entry which is preliminary data.</text>
</comment>
<dbReference type="Gene3D" id="3.40.50.720">
    <property type="entry name" value="NAD(P)-binding Rossmann-like Domain"/>
    <property type="match status" value="1"/>
</dbReference>
<dbReference type="RefSeq" id="WP_190151612.1">
    <property type="nucleotide sequence ID" value="NZ_BMTL01000022.1"/>
</dbReference>
<keyword evidence="5" id="KW-1185">Reference proteome</keyword>
<feature type="domain" description="NAD-dependent epimerase/dehydratase" evidence="3">
    <location>
        <begin position="17"/>
        <end position="248"/>
    </location>
</feature>
<organism evidence="4 5">
    <name type="scientific">Streptomyces humidus</name>
    <dbReference type="NCBI Taxonomy" id="52259"/>
    <lineage>
        <taxon>Bacteria</taxon>
        <taxon>Bacillati</taxon>
        <taxon>Actinomycetota</taxon>
        <taxon>Actinomycetes</taxon>
        <taxon>Kitasatosporales</taxon>
        <taxon>Streptomycetaceae</taxon>
        <taxon>Streptomyces</taxon>
    </lineage>
</organism>
<accession>A0A918FZ47</accession>
<evidence type="ECO:0000256" key="1">
    <source>
        <dbReference type="ARBA" id="ARBA00022857"/>
    </source>
</evidence>
<dbReference type="PANTHER" id="PTHR43103">
    <property type="entry name" value="NUCLEOSIDE-DIPHOSPHATE-SUGAR EPIMERASE"/>
    <property type="match status" value="1"/>
</dbReference>
<dbReference type="AlphaFoldDB" id="A0A918FZ47"/>